<dbReference type="GO" id="GO:2000058">
    <property type="term" value="P:regulation of ubiquitin-dependent protein catabolic process"/>
    <property type="evidence" value="ECO:0007669"/>
    <property type="project" value="TreeGrafter"/>
</dbReference>
<dbReference type="STRING" id="105785.A0A2J7RT79"/>
<dbReference type="Pfam" id="PF18037">
    <property type="entry name" value="Ubiquitin_5"/>
    <property type="match status" value="1"/>
</dbReference>
<dbReference type="InterPro" id="IPR000626">
    <property type="entry name" value="Ubiquitin-like_dom"/>
</dbReference>
<feature type="domain" description="Ubiquitin-like" evidence="3">
    <location>
        <begin position="87"/>
        <end position="166"/>
    </location>
</feature>
<dbReference type="SUPFAM" id="SSF54236">
    <property type="entry name" value="Ubiquitin-like"/>
    <property type="match status" value="1"/>
</dbReference>
<dbReference type="InterPro" id="IPR015940">
    <property type="entry name" value="UBA"/>
</dbReference>
<evidence type="ECO:0000259" key="2">
    <source>
        <dbReference type="PROSITE" id="PS50030"/>
    </source>
</evidence>
<feature type="region of interest" description="Disordered" evidence="1">
    <location>
        <begin position="536"/>
        <end position="571"/>
    </location>
</feature>
<comment type="caution">
    <text evidence="4">The sequence shown here is derived from an EMBL/GenBank/DDBJ whole genome shotgun (WGS) entry which is preliminary data.</text>
</comment>
<evidence type="ECO:0000256" key="1">
    <source>
        <dbReference type="SAM" id="MobiDB-lite"/>
    </source>
</evidence>
<dbReference type="EMBL" id="NEVH01000006">
    <property type="protein sequence ID" value="PNF44036.1"/>
    <property type="molecule type" value="Genomic_DNA"/>
</dbReference>
<dbReference type="SMART" id="SM00213">
    <property type="entry name" value="UBQ"/>
    <property type="match status" value="1"/>
</dbReference>
<proteinExistence type="predicted"/>
<reference evidence="4 5" key="1">
    <citation type="submission" date="2017-12" db="EMBL/GenBank/DDBJ databases">
        <title>Hemimetabolous genomes reveal molecular basis of termite eusociality.</title>
        <authorList>
            <person name="Harrison M.C."/>
            <person name="Jongepier E."/>
            <person name="Robertson H.M."/>
            <person name="Arning N."/>
            <person name="Bitard-Feildel T."/>
            <person name="Chao H."/>
            <person name="Childers C.P."/>
            <person name="Dinh H."/>
            <person name="Doddapaneni H."/>
            <person name="Dugan S."/>
            <person name="Gowin J."/>
            <person name="Greiner C."/>
            <person name="Han Y."/>
            <person name="Hu H."/>
            <person name="Hughes D.S.T."/>
            <person name="Huylmans A.-K."/>
            <person name="Kemena C."/>
            <person name="Kremer L.P.M."/>
            <person name="Lee S.L."/>
            <person name="Lopez-Ezquerra A."/>
            <person name="Mallet L."/>
            <person name="Monroy-Kuhn J.M."/>
            <person name="Moser A."/>
            <person name="Murali S.C."/>
            <person name="Muzny D.M."/>
            <person name="Otani S."/>
            <person name="Piulachs M.-D."/>
            <person name="Poelchau M."/>
            <person name="Qu J."/>
            <person name="Schaub F."/>
            <person name="Wada-Katsumata A."/>
            <person name="Worley K.C."/>
            <person name="Xie Q."/>
            <person name="Ylla G."/>
            <person name="Poulsen M."/>
            <person name="Gibbs R.A."/>
            <person name="Schal C."/>
            <person name="Richards S."/>
            <person name="Belles X."/>
            <person name="Korb J."/>
            <person name="Bornberg-Bauer E."/>
        </authorList>
    </citation>
    <scope>NUCLEOTIDE SEQUENCE [LARGE SCALE GENOMIC DNA]</scope>
    <source>
        <tissue evidence="4">Whole body</tissue>
    </source>
</reference>
<feature type="compositionally biased region" description="Acidic residues" evidence="1">
    <location>
        <begin position="540"/>
        <end position="549"/>
    </location>
</feature>
<dbReference type="PANTHER" id="PTHR12948:SF3">
    <property type="entry name" value="NEDD8 ULTIMATE BUSTER 1"/>
    <property type="match status" value="1"/>
</dbReference>
<feature type="domain" description="UBA" evidence="2">
    <location>
        <begin position="435"/>
        <end position="475"/>
    </location>
</feature>
<feature type="compositionally biased region" description="Basic and acidic residues" evidence="1">
    <location>
        <begin position="550"/>
        <end position="571"/>
    </location>
</feature>
<feature type="domain" description="UBA" evidence="2">
    <location>
        <begin position="362"/>
        <end position="402"/>
    </location>
</feature>
<dbReference type="InterPro" id="IPR009060">
    <property type="entry name" value="UBA-like_sf"/>
</dbReference>
<sequence>MDSDLKTEGIRIQIREKLNEERVKLWQSPYCTEDGVTCEEEMQILVKNYSSSLGISADSCLASLLELQRHALDRLRERDRFRETGLATIRVRVTDKNHSRRIISLETKLSATVQEVQEEVASQVGVGFDRIKLILSGKVLKMNTELHTHGIQNGTHIMAVILHSNPKELQAVESRHRRMEATLADAKLLASKSNVNNDYYLQVADQSGKTLNLPQEEREALVIAMSLHETGRLALKKEDYALALVLLLEADKEFSRCKSDLLQSVDNYALLNLDIAWCYLCLRSVSDIPDAEQRLRKCEMNFHQSYGPNLERLLALKGTTGNEAALFMRLHLLQAVVLFHQNKRQEASTLLARADSELSSLKVDDYSLSTLMELGYTAAEARFGLRAAHGNLSAAVLYITKQREDKVKAKKEEEAETQLNRERRKLGRCADGFQWVEPKLHKLLISMGFSSEAARLALQQSNNNVSHSVQLIQEQPSLLNMASTSKFRVKKEVLQQVVAVGFDPRMAKIALQHHGGDVEKAVDELVMCGGIIDGEHCTDDSDDSEEQEQDDTKNKADAEMQASTKKEAQEKERLAYQRLAEGLPNEEDDHLDLTLELEETFLREYQALLTNP</sequence>
<name>A0A2J7RT79_9NEOP</name>
<keyword evidence="5" id="KW-1185">Reference proteome</keyword>
<dbReference type="PROSITE" id="PS50030">
    <property type="entry name" value="UBA"/>
    <property type="match status" value="3"/>
</dbReference>
<dbReference type="InterPro" id="IPR041207">
    <property type="entry name" value="NUB1_ubiquitin-like_dom"/>
</dbReference>
<dbReference type="AlphaFoldDB" id="A0A2J7RT79"/>
<dbReference type="SUPFAM" id="SSF46934">
    <property type="entry name" value="UBA-like"/>
    <property type="match status" value="3"/>
</dbReference>
<dbReference type="InterPro" id="IPR029071">
    <property type="entry name" value="Ubiquitin-like_domsf"/>
</dbReference>
<dbReference type="PROSITE" id="PS50053">
    <property type="entry name" value="UBIQUITIN_2"/>
    <property type="match status" value="1"/>
</dbReference>
<evidence type="ECO:0000313" key="5">
    <source>
        <dbReference type="Proteomes" id="UP000235965"/>
    </source>
</evidence>
<organism evidence="4 5">
    <name type="scientific">Cryptotermes secundus</name>
    <dbReference type="NCBI Taxonomy" id="105785"/>
    <lineage>
        <taxon>Eukaryota</taxon>
        <taxon>Metazoa</taxon>
        <taxon>Ecdysozoa</taxon>
        <taxon>Arthropoda</taxon>
        <taxon>Hexapoda</taxon>
        <taxon>Insecta</taxon>
        <taxon>Pterygota</taxon>
        <taxon>Neoptera</taxon>
        <taxon>Polyneoptera</taxon>
        <taxon>Dictyoptera</taxon>
        <taxon>Blattodea</taxon>
        <taxon>Blattoidea</taxon>
        <taxon>Termitoidae</taxon>
        <taxon>Kalotermitidae</taxon>
        <taxon>Cryptotermitinae</taxon>
        <taxon>Cryptotermes</taxon>
    </lineage>
</organism>
<dbReference type="Proteomes" id="UP000235965">
    <property type="component" value="Unassembled WGS sequence"/>
</dbReference>
<feature type="domain" description="UBA" evidence="2">
    <location>
        <begin position="488"/>
        <end position="528"/>
    </location>
</feature>
<dbReference type="PANTHER" id="PTHR12948">
    <property type="entry name" value="NEDD8 ULTIMATE BUSTER-1 BS4 PROTEIN"/>
    <property type="match status" value="1"/>
</dbReference>
<dbReference type="InParanoid" id="A0A2J7RT79"/>
<dbReference type="SMART" id="SM00165">
    <property type="entry name" value="UBA"/>
    <property type="match status" value="3"/>
</dbReference>
<dbReference type="InterPro" id="IPR039749">
    <property type="entry name" value="NUB1"/>
</dbReference>
<evidence type="ECO:0000259" key="3">
    <source>
        <dbReference type="PROSITE" id="PS50053"/>
    </source>
</evidence>
<dbReference type="OrthoDB" id="434245at2759"/>
<protein>
    <submittedName>
        <fullName evidence="4">NEDD8 ultimate buster 1</fullName>
    </submittedName>
</protein>
<gene>
    <name evidence="4" type="ORF">B7P43_G16238</name>
</gene>
<dbReference type="Gene3D" id="3.10.20.90">
    <property type="entry name" value="Phosphatidylinositol 3-kinase Catalytic Subunit, Chain A, domain 1"/>
    <property type="match status" value="1"/>
</dbReference>
<dbReference type="Gene3D" id="1.10.8.10">
    <property type="entry name" value="DNA helicase RuvA subunit, C-terminal domain"/>
    <property type="match status" value="3"/>
</dbReference>
<dbReference type="CDD" id="cd17062">
    <property type="entry name" value="Ubl_NUB1"/>
    <property type="match status" value="1"/>
</dbReference>
<accession>A0A2J7RT79</accession>
<dbReference type="CDD" id="cd14291">
    <property type="entry name" value="UBA1_NUB1_like"/>
    <property type="match status" value="2"/>
</dbReference>
<evidence type="ECO:0000313" key="4">
    <source>
        <dbReference type="EMBL" id="PNF44036.1"/>
    </source>
</evidence>
<dbReference type="FunCoup" id="A0A2J7RT79">
    <property type="interactions" value="1882"/>
</dbReference>